<accession>A0A0P8Y1R0</accession>
<dbReference type="Proteomes" id="UP000007801">
    <property type="component" value="Unassembled WGS sequence"/>
</dbReference>
<dbReference type="AlphaFoldDB" id="A0A0P8Y1R0"/>
<feature type="compositionally biased region" description="Polar residues" evidence="1">
    <location>
        <begin position="287"/>
        <end position="301"/>
    </location>
</feature>
<feature type="compositionally biased region" description="Basic and acidic residues" evidence="1">
    <location>
        <begin position="178"/>
        <end position="200"/>
    </location>
</feature>
<protein>
    <submittedName>
        <fullName evidence="2">Uncharacterized protein</fullName>
    </submittedName>
</protein>
<feature type="compositionally biased region" description="Basic residues" evidence="1">
    <location>
        <begin position="166"/>
        <end position="177"/>
    </location>
</feature>
<name>A0A0P8Y1R0_DROAN</name>
<dbReference type="KEGG" id="dan:26514583"/>
<dbReference type="GeneID" id="26514583"/>
<organism evidence="2 3">
    <name type="scientific">Drosophila ananassae</name>
    <name type="common">Fruit fly</name>
    <dbReference type="NCBI Taxonomy" id="7217"/>
    <lineage>
        <taxon>Eukaryota</taxon>
        <taxon>Metazoa</taxon>
        <taxon>Ecdysozoa</taxon>
        <taxon>Arthropoda</taxon>
        <taxon>Hexapoda</taxon>
        <taxon>Insecta</taxon>
        <taxon>Pterygota</taxon>
        <taxon>Neoptera</taxon>
        <taxon>Endopterygota</taxon>
        <taxon>Diptera</taxon>
        <taxon>Brachycera</taxon>
        <taxon>Muscomorpha</taxon>
        <taxon>Ephydroidea</taxon>
        <taxon>Drosophilidae</taxon>
        <taxon>Drosophila</taxon>
        <taxon>Sophophora</taxon>
    </lineage>
</organism>
<feature type="region of interest" description="Disordered" evidence="1">
    <location>
        <begin position="261"/>
        <end position="321"/>
    </location>
</feature>
<feature type="compositionally biased region" description="Acidic residues" evidence="1">
    <location>
        <begin position="273"/>
        <end position="284"/>
    </location>
</feature>
<evidence type="ECO:0000313" key="3">
    <source>
        <dbReference type="Proteomes" id="UP000007801"/>
    </source>
</evidence>
<dbReference type="OrthoDB" id="8063211at2759"/>
<reference evidence="2 3" key="1">
    <citation type="journal article" date="2007" name="Nature">
        <title>Evolution of genes and genomes on the Drosophila phylogeny.</title>
        <authorList>
            <consortium name="Drosophila 12 Genomes Consortium"/>
            <person name="Clark A.G."/>
            <person name="Eisen M.B."/>
            <person name="Smith D.R."/>
            <person name="Bergman C.M."/>
            <person name="Oliver B."/>
            <person name="Markow T.A."/>
            <person name="Kaufman T.C."/>
            <person name="Kellis M."/>
            <person name="Gelbart W."/>
            <person name="Iyer V.N."/>
            <person name="Pollard D.A."/>
            <person name="Sackton T.B."/>
            <person name="Larracuente A.M."/>
            <person name="Singh N.D."/>
            <person name="Abad J.P."/>
            <person name="Abt D.N."/>
            <person name="Adryan B."/>
            <person name="Aguade M."/>
            <person name="Akashi H."/>
            <person name="Anderson W.W."/>
            <person name="Aquadro C.F."/>
            <person name="Ardell D.H."/>
            <person name="Arguello R."/>
            <person name="Artieri C.G."/>
            <person name="Barbash D.A."/>
            <person name="Barker D."/>
            <person name="Barsanti P."/>
            <person name="Batterham P."/>
            <person name="Batzoglou S."/>
            <person name="Begun D."/>
            <person name="Bhutkar A."/>
            <person name="Blanco E."/>
            <person name="Bosak S.A."/>
            <person name="Bradley R.K."/>
            <person name="Brand A.D."/>
            <person name="Brent M.R."/>
            <person name="Brooks A.N."/>
            <person name="Brown R.H."/>
            <person name="Butlin R.K."/>
            <person name="Caggese C."/>
            <person name="Calvi B.R."/>
            <person name="Bernardo de Carvalho A."/>
            <person name="Caspi A."/>
            <person name="Castrezana S."/>
            <person name="Celniker S.E."/>
            <person name="Chang J.L."/>
            <person name="Chapple C."/>
            <person name="Chatterji S."/>
            <person name="Chinwalla A."/>
            <person name="Civetta A."/>
            <person name="Clifton S.W."/>
            <person name="Comeron J.M."/>
            <person name="Costello J.C."/>
            <person name="Coyne J.A."/>
            <person name="Daub J."/>
            <person name="David R.G."/>
            <person name="Delcher A.L."/>
            <person name="Delehaunty K."/>
            <person name="Do C.B."/>
            <person name="Ebling H."/>
            <person name="Edwards K."/>
            <person name="Eickbush T."/>
            <person name="Evans J.D."/>
            <person name="Filipski A."/>
            <person name="Findeiss S."/>
            <person name="Freyhult E."/>
            <person name="Fulton L."/>
            <person name="Fulton R."/>
            <person name="Garcia A.C."/>
            <person name="Gardiner A."/>
            <person name="Garfield D.A."/>
            <person name="Garvin B.E."/>
            <person name="Gibson G."/>
            <person name="Gilbert D."/>
            <person name="Gnerre S."/>
            <person name="Godfrey J."/>
            <person name="Good R."/>
            <person name="Gotea V."/>
            <person name="Gravely B."/>
            <person name="Greenberg A.J."/>
            <person name="Griffiths-Jones S."/>
            <person name="Gross S."/>
            <person name="Guigo R."/>
            <person name="Gustafson E.A."/>
            <person name="Haerty W."/>
            <person name="Hahn M.W."/>
            <person name="Halligan D.L."/>
            <person name="Halpern A.L."/>
            <person name="Halter G.M."/>
            <person name="Han M.V."/>
            <person name="Heger A."/>
            <person name="Hillier L."/>
            <person name="Hinrichs A.S."/>
            <person name="Holmes I."/>
            <person name="Hoskins R.A."/>
            <person name="Hubisz M.J."/>
            <person name="Hultmark D."/>
            <person name="Huntley M.A."/>
            <person name="Jaffe D.B."/>
            <person name="Jagadeeshan S."/>
            <person name="Jeck W.R."/>
            <person name="Johnson J."/>
            <person name="Jones C.D."/>
            <person name="Jordan W.C."/>
            <person name="Karpen G.H."/>
            <person name="Kataoka E."/>
            <person name="Keightley P.D."/>
            <person name="Kheradpour P."/>
            <person name="Kirkness E.F."/>
            <person name="Koerich L.B."/>
            <person name="Kristiansen K."/>
            <person name="Kudrna D."/>
            <person name="Kulathinal R.J."/>
            <person name="Kumar S."/>
            <person name="Kwok R."/>
            <person name="Lander E."/>
            <person name="Langley C.H."/>
            <person name="Lapoint R."/>
            <person name="Lazzaro B.P."/>
            <person name="Lee S.J."/>
            <person name="Levesque L."/>
            <person name="Li R."/>
            <person name="Lin C.F."/>
            <person name="Lin M.F."/>
            <person name="Lindblad-Toh K."/>
            <person name="Llopart A."/>
            <person name="Long M."/>
            <person name="Low L."/>
            <person name="Lozovsky E."/>
            <person name="Lu J."/>
            <person name="Luo M."/>
            <person name="Machado C.A."/>
            <person name="Makalowski W."/>
            <person name="Marzo M."/>
            <person name="Matsuda M."/>
            <person name="Matzkin L."/>
            <person name="McAllister B."/>
            <person name="McBride C.S."/>
            <person name="McKernan B."/>
            <person name="McKernan K."/>
            <person name="Mendez-Lago M."/>
            <person name="Minx P."/>
            <person name="Mollenhauer M.U."/>
            <person name="Montooth K."/>
            <person name="Mount S.M."/>
            <person name="Mu X."/>
            <person name="Myers E."/>
            <person name="Negre B."/>
            <person name="Newfeld S."/>
            <person name="Nielsen R."/>
            <person name="Noor M.A."/>
            <person name="O'Grady P."/>
            <person name="Pachter L."/>
            <person name="Papaceit M."/>
            <person name="Parisi M.J."/>
            <person name="Parisi M."/>
            <person name="Parts L."/>
            <person name="Pedersen J.S."/>
            <person name="Pesole G."/>
            <person name="Phillippy A.M."/>
            <person name="Ponting C.P."/>
            <person name="Pop M."/>
            <person name="Porcelli D."/>
            <person name="Powell J.R."/>
            <person name="Prohaska S."/>
            <person name="Pruitt K."/>
            <person name="Puig M."/>
            <person name="Quesneville H."/>
            <person name="Ram K.R."/>
            <person name="Rand D."/>
            <person name="Rasmussen M.D."/>
            <person name="Reed L.K."/>
            <person name="Reenan R."/>
            <person name="Reily A."/>
            <person name="Remington K.A."/>
            <person name="Rieger T.T."/>
            <person name="Ritchie M.G."/>
            <person name="Robin C."/>
            <person name="Rogers Y.H."/>
            <person name="Rohde C."/>
            <person name="Rozas J."/>
            <person name="Rubenfield M.J."/>
            <person name="Ruiz A."/>
            <person name="Russo S."/>
            <person name="Salzberg S.L."/>
            <person name="Sanchez-Gracia A."/>
            <person name="Saranga D.J."/>
            <person name="Sato H."/>
            <person name="Schaeffer S.W."/>
            <person name="Schatz M.C."/>
            <person name="Schlenke T."/>
            <person name="Schwartz R."/>
            <person name="Segarra C."/>
            <person name="Singh R.S."/>
            <person name="Sirot L."/>
            <person name="Sirota M."/>
            <person name="Sisneros N.B."/>
            <person name="Smith C.D."/>
            <person name="Smith T.F."/>
            <person name="Spieth J."/>
            <person name="Stage D.E."/>
            <person name="Stark A."/>
            <person name="Stephan W."/>
            <person name="Strausberg R.L."/>
            <person name="Strempel S."/>
            <person name="Sturgill D."/>
            <person name="Sutton G."/>
            <person name="Sutton G.G."/>
            <person name="Tao W."/>
            <person name="Teichmann S."/>
            <person name="Tobari Y.N."/>
            <person name="Tomimura Y."/>
            <person name="Tsolas J.M."/>
            <person name="Valente V.L."/>
            <person name="Venter E."/>
            <person name="Venter J.C."/>
            <person name="Vicario S."/>
            <person name="Vieira F.G."/>
            <person name="Vilella A.J."/>
            <person name="Villasante A."/>
            <person name="Walenz B."/>
            <person name="Wang J."/>
            <person name="Wasserman M."/>
            <person name="Watts T."/>
            <person name="Wilson D."/>
            <person name="Wilson R.K."/>
            <person name="Wing R.A."/>
            <person name="Wolfner M.F."/>
            <person name="Wong A."/>
            <person name="Wong G.K."/>
            <person name="Wu C.I."/>
            <person name="Wu G."/>
            <person name="Yamamoto D."/>
            <person name="Yang H.P."/>
            <person name="Yang S.P."/>
            <person name="Yorke J.A."/>
            <person name="Yoshida K."/>
            <person name="Zdobnov E."/>
            <person name="Zhang P."/>
            <person name="Zhang Y."/>
            <person name="Zimin A.V."/>
            <person name="Baldwin J."/>
            <person name="Abdouelleil A."/>
            <person name="Abdulkadir J."/>
            <person name="Abebe A."/>
            <person name="Abera B."/>
            <person name="Abreu J."/>
            <person name="Acer S.C."/>
            <person name="Aftuck L."/>
            <person name="Alexander A."/>
            <person name="An P."/>
            <person name="Anderson E."/>
            <person name="Anderson S."/>
            <person name="Arachi H."/>
            <person name="Azer M."/>
            <person name="Bachantsang P."/>
            <person name="Barry A."/>
            <person name="Bayul T."/>
            <person name="Berlin A."/>
            <person name="Bessette D."/>
            <person name="Bloom T."/>
            <person name="Blye J."/>
            <person name="Boguslavskiy L."/>
            <person name="Bonnet C."/>
            <person name="Boukhgalter B."/>
            <person name="Bourzgui I."/>
            <person name="Brown A."/>
            <person name="Cahill P."/>
            <person name="Channer S."/>
            <person name="Cheshatsang Y."/>
            <person name="Chuda L."/>
            <person name="Citroen M."/>
            <person name="Collymore A."/>
            <person name="Cooke P."/>
            <person name="Costello M."/>
            <person name="D'Aco K."/>
            <person name="Daza R."/>
            <person name="De Haan G."/>
            <person name="DeGray S."/>
            <person name="DeMaso C."/>
            <person name="Dhargay N."/>
            <person name="Dooley K."/>
            <person name="Dooley E."/>
            <person name="Doricent M."/>
            <person name="Dorje P."/>
            <person name="Dorjee K."/>
            <person name="Dupes A."/>
            <person name="Elong R."/>
            <person name="Falk J."/>
            <person name="Farina A."/>
            <person name="Faro S."/>
            <person name="Ferguson D."/>
            <person name="Fisher S."/>
            <person name="Foley C.D."/>
            <person name="Franke A."/>
            <person name="Friedrich D."/>
            <person name="Gadbois L."/>
            <person name="Gearin G."/>
            <person name="Gearin C.R."/>
            <person name="Giannoukos G."/>
            <person name="Goode T."/>
            <person name="Graham J."/>
            <person name="Grandbois E."/>
            <person name="Grewal S."/>
            <person name="Gyaltsen K."/>
            <person name="Hafez N."/>
            <person name="Hagos B."/>
            <person name="Hall J."/>
            <person name="Henson C."/>
            <person name="Hollinger A."/>
            <person name="Honan T."/>
            <person name="Huard M.D."/>
            <person name="Hughes L."/>
            <person name="Hurhula B."/>
            <person name="Husby M.E."/>
            <person name="Kamat A."/>
            <person name="Kanga B."/>
            <person name="Kashin S."/>
            <person name="Khazanovich D."/>
            <person name="Kisner P."/>
            <person name="Lance K."/>
            <person name="Lara M."/>
            <person name="Lee W."/>
            <person name="Lennon N."/>
            <person name="Letendre F."/>
            <person name="LeVine R."/>
            <person name="Lipovsky A."/>
            <person name="Liu X."/>
            <person name="Liu J."/>
            <person name="Liu S."/>
            <person name="Lokyitsang T."/>
            <person name="Lokyitsang Y."/>
            <person name="Lubonja R."/>
            <person name="Lui A."/>
            <person name="MacDonald P."/>
            <person name="Magnisalis V."/>
            <person name="Maru K."/>
            <person name="Matthews C."/>
            <person name="McCusker W."/>
            <person name="McDonough S."/>
            <person name="Mehta T."/>
            <person name="Meldrim J."/>
            <person name="Meneus L."/>
            <person name="Mihai O."/>
            <person name="Mihalev A."/>
            <person name="Mihova T."/>
            <person name="Mittelman R."/>
            <person name="Mlenga V."/>
            <person name="Montmayeur A."/>
            <person name="Mulrain L."/>
            <person name="Navidi A."/>
            <person name="Naylor J."/>
            <person name="Negash T."/>
            <person name="Nguyen T."/>
            <person name="Nguyen N."/>
            <person name="Nicol R."/>
            <person name="Norbu C."/>
            <person name="Norbu N."/>
            <person name="Novod N."/>
            <person name="O'Neill B."/>
            <person name="Osman S."/>
            <person name="Markiewicz E."/>
            <person name="Oyono O.L."/>
            <person name="Patti C."/>
            <person name="Phunkhang P."/>
            <person name="Pierre F."/>
            <person name="Priest M."/>
            <person name="Raghuraman S."/>
            <person name="Rege F."/>
            <person name="Reyes R."/>
            <person name="Rise C."/>
            <person name="Rogov P."/>
            <person name="Ross K."/>
            <person name="Ryan E."/>
            <person name="Settipalli S."/>
            <person name="Shea T."/>
            <person name="Sherpa N."/>
            <person name="Shi L."/>
            <person name="Shih D."/>
            <person name="Sparrow T."/>
            <person name="Spaulding J."/>
            <person name="Stalker J."/>
            <person name="Stange-Thomann N."/>
            <person name="Stavropoulos S."/>
            <person name="Stone C."/>
            <person name="Strader C."/>
            <person name="Tesfaye S."/>
            <person name="Thomson T."/>
            <person name="Thoulutsang Y."/>
            <person name="Thoulutsang D."/>
            <person name="Topham K."/>
            <person name="Topping I."/>
            <person name="Tsamla T."/>
            <person name="Vassiliev H."/>
            <person name="Vo A."/>
            <person name="Wangchuk T."/>
            <person name="Wangdi T."/>
            <person name="Weiand M."/>
            <person name="Wilkinson J."/>
            <person name="Wilson A."/>
            <person name="Yadav S."/>
            <person name="Young G."/>
            <person name="Yu Q."/>
            <person name="Zembek L."/>
            <person name="Zhong D."/>
            <person name="Zimmer A."/>
            <person name="Zwirko Z."/>
            <person name="Jaffe D.B."/>
            <person name="Alvarez P."/>
            <person name="Brockman W."/>
            <person name="Butler J."/>
            <person name="Chin C."/>
            <person name="Gnerre S."/>
            <person name="Grabherr M."/>
            <person name="Kleber M."/>
            <person name="Mauceli E."/>
            <person name="MacCallum I."/>
        </authorList>
    </citation>
    <scope>NUCLEOTIDE SEQUENCE [LARGE SCALE GENOMIC DNA]</scope>
    <source>
        <strain evidence="3">Tucson 14024-0371.13</strain>
    </source>
</reference>
<sequence>MSLSSIKQKETKGKKKTLPKLRTILANPYKNHSPLLSEDEVLQFSSIIKNSMKNCNDKTKAFPSRYGIHLGLESTLRAINSKRFSFMIVSLSLRPAHLIRLIATSASVKVPTAPIYAQPKLEDLTEDIFGIRATALTLPLDLKTISEDLDKWVIARKKDPPISKKIVSKTKKSTKTRKVQDQKDKECKESQKKENEVSTSPVKKEWDDDFISFSDEKTSIKLDKIDIQVETKQLGAALSNLAMKARSQAKNDVKFEIPRKKEESPCIEPMEIQNEDEIDEDEFLPSENLSTYRPLTVQQICPNPNKKPKKKRNKKQKELAK</sequence>
<gene>
    <name evidence="2" type="primary">Dana\GF27174</name>
    <name evidence="2" type="ORF">GF27174</name>
</gene>
<evidence type="ECO:0000256" key="1">
    <source>
        <dbReference type="SAM" id="MobiDB-lite"/>
    </source>
</evidence>
<keyword evidence="3" id="KW-1185">Reference proteome</keyword>
<dbReference type="EMBL" id="CH902617">
    <property type="protein sequence ID" value="KPU80696.1"/>
    <property type="molecule type" value="Genomic_DNA"/>
</dbReference>
<dbReference type="InParanoid" id="A0A0P8Y1R0"/>
<feature type="region of interest" description="Disordered" evidence="1">
    <location>
        <begin position="164"/>
        <end position="200"/>
    </location>
</feature>
<dbReference type="eggNOG" id="KOG4837">
    <property type="taxonomic scope" value="Eukaryota"/>
</dbReference>
<feature type="compositionally biased region" description="Basic residues" evidence="1">
    <location>
        <begin position="306"/>
        <end position="315"/>
    </location>
</feature>
<proteinExistence type="predicted"/>
<evidence type="ECO:0000313" key="2">
    <source>
        <dbReference type="EMBL" id="KPU80696.1"/>
    </source>
</evidence>